<keyword evidence="6" id="KW-0496">Mitochondrion</keyword>
<dbReference type="WBParaSite" id="PSAMB.scaffold614size45634.g7423.t1">
    <property type="protein sequence ID" value="PSAMB.scaffold614size45634.g7423.t1"/>
    <property type="gene ID" value="PSAMB.scaffold614size45634.g7423"/>
</dbReference>
<dbReference type="InterPro" id="IPR023395">
    <property type="entry name" value="MCP_dom_sf"/>
</dbReference>
<dbReference type="PANTHER" id="PTHR21252:SF2">
    <property type="entry name" value="MITOCHONDRIAL OUTER MEMBRANE PROTEIN SLC25A46"/>
    <property type="match status" value="1"/>
</dbReference>
<evidence type="ECO:0000256" key="1">
    <source>
        <dbReference type="ARBA" id="ARBA00004225"/>
    </source>
</evidence>
<keyword evidence="9" id="KW-1185">Reference proteome</keyword>
<proteinExistence type="predicted"/>
<dbReference type="GO" id="GO:0090149">
    <property type="term" value="P:mitochondrial membrane fission"/>
    <property type="evidence" value="ECO:0007669"/>
    <property type="project" value="InterPro"/>
</dbReference>
<feature type="compositionally biased region" description="Polar residues" evidence="8">
    <location>
        <begin position="1"/>
        <end position="12"/>
    </location>
</feature>
<dbReference type="GO" id="GO:0005741">
    <property type="term" value="C:mitochondrial outer membrane"/>
    <property type="evidence" value="ECO:0007669"/>
    <property type="project" value="InterPro"/>
</dbReference>
<evidence type="ECO:0000256" key="8">
    <source>
        <dbReference type="SAM" id="MobiDB-lite"/>
    </source>
</evidence>
<evidence type="ECO:0000256" key="7">
    <source>
        <dbReference type="ARBA" id="ARBA00023136"/>
    </source>
</evidence>
<name>A0A914X5X3_9BILA</name>
<dbReference type="Gene3D" id="1.50.40.10">
    <property type="entry name" value="Mitochondrial carrier domain"/>
    <property type="match status" value="1"/>
</dbReference>
<dbReference type="AlphaFoldDB" id="A0A914X5X3"/>
<dbReference type="InterPro" id="IPR039158">
    <property type="entry name" value="SLC25A46"/>
</dbReference>
<evidence type="ECO:0000256" key="4">
    <source>
        <dbReference type="ARBA" id="ARBA00022737"/>
    </source>
</evidence>
<keyword evidence="5" id="KW-1133">Transmembrane helix</keyword>
<evidence type="ECO:0000256" key="2">
    <source>
        <dbReference type="ARBA" id="ARBA00022448"/>
    </source>
</evidence>
<evidence type="ECO:0000313" key="10">
    <source>
        <dbReference type="WBParaSite" id="PSAMB.scaffold614size45634.g7423.t1"/>
    </source>
</evidence>
<dbReference type="PANTHER" id="PTHR21252">
    <property type="entry name" value="TB1 PROTEIN-RELATED"/>
    <property type="match status" value="1"/>
</dbReference>
<organism evidence="9 10">
    <name type="scientific">Plectus sambesii</name>
    <dbReference type="NCBI Taxonomy" id="2011161"/>
    <lineage>
        <taxon>Eukaryota</taxon>
        <taxon>Metazoa</taxon>
        <taxon>Ecdysozoa</taxon>
        <taxon>Nematoda</taxon>
        <taxon>Chromadorea</taxon>
        <taxon>Plectida</taxon>
        <taxon>Plectina</taxon>
        <taxon>Plectoidea</taxon>
        <taxon>Plectidae</taxon>
        <taxon>Plectus</taxon>
    </lineage>
</organism>
<feature type="region of interest" description="Disordered" evidence="8">
    <location>
        <begin position="1"/>
        <end position="32"/>
    </location>
</feature>
<comment type="subcellular location">
    <subcellularLocation>
        <location evidence="1">Mitochondrion membrane</location>
        <topology evidence="1">Multi-pass membrane protein</topology>
    </subcellularLocation>
</comment>
<keyword evidence="2" id="KW-0813">Transport</keyword>
<sequence length="289" mass="31433">MSASFIRQQQHSPPLRFATSSGTGGSPSVYPFSTAQTSATTGSYTTSLPPTSTSLGGQPLSYPYAASGQQGLVSSNVMGDYSRYGDSLAPHPGIRNSYFDQVAAASMGIANVLTEQLLSHPCIVLRRQCQVHADARSYHQTPFTLLPIAFSLRSNQGISSLWKGVGSSIVVKGMTSIVEILIGDTLGLPRYIVDYAGWDKILQHVALKMLSFCITTPFTVAAFIESVRSDTASDRTNPWDCVTNGLARLRYDLFGPKDNSKRFSIFYLAVPSVTYRFSHYVLAEIAYNL</sequence>
<keyword evidence="4" id="KW-0677">Repeat</keyword>
<keyword evidence="3" id="KW-0812">Transmembrane</keyword>
<keyword evidence="7" id="KW-0472">Membrane</keyword>
<protein>
    <submittedName>
        <fullName evidence="10">Uncharacterized protein</fullName>
    </submittedName>
</protein>
<evidence type="ECO:0000313" key="9">
    <source>
        <dbReference type="Proteomes" id="UP000887566"/>
    </source>
</evidence>
<dbReference type="SUPFAM" id="SSF103506">
    <property type="entry name" value="Mitochondrial carrier"/>
    <property type="match status" value="1"/>
</dbReference>
<evidence type="ECO:0000256" key="5">
    <source>
        <dbReference type="ARBA" id="ARBA00022989"/>
    </source>
</evidence>
<accession>A0A914X5X3</accession>
<evidence type="ECO:0000256" key="6">
    <source>
        <dbReference type="ARBA" id="ARBA00023128"/>
    </source>
</evidence>
<dbReference type="Proteomes" id="UP000887566">
    <property type="component" value="Unplaced"/>
</dbReference>
<evidence type="ECO:0000256" key="3">
    <source>
        <dbReference type="ARBA" id="ARBA00022692"/>
    </source>
</evidence>
<reference evidence="10" key="1">
    <citation type="submission" date="2022-11" db="UniProtKB">
        <authorList>
            <consortium name="WormBaseParasite"/>
        </authorList>
    </citation>
    <scope>IDENTIFICATION</scope>
</reference>